<accession>A0ABP0LJD6</accession>
<name>A0ABP0LJD6_9DINO</name>
<evidence type="ECO:0000256" key="1">
    <source>
        <dbReference type="SAM" id="Phobius"/>
    </source>
</evidence>
<keyword evidence="1" id="KW-0472">Membrane</keyword>
<keyword evidence="1" id="KW-1133">Transmembrane helix</keyword>
<keyword evidence="3" id="KW-1185">Reference proteome</keyword>
<reference evidence="2 3" key="1">
    <citation type="submission" date="2024-02" db="EMBL/GenBank/DDBJ databases">
        <authorList>
            <person name="Chen Y."/>
            <person name="Shah S."/>
            <person name="Dougan E. K."/>
            <person name="Thang M."/>
            <person name="Chan C."/>
        </authorList>
    </citation>
    <scope>NUCLEOTIDE SEQUENCE [LARGE SCALE GENOMIC DNA]</scope>
</reference>
<organism evidence="2 3">
    <name type="scientific">Durusdinium trenchii</name>
    <dbReference type="NCBI Taxonomy" id="1381693"/>
    <lineage>
        <taxon>Eukaryota</taxon>
        <taxon>Sar</taxon>
        <taxon>Alveolata</taxon>
        <taxon>Dinophyceae</taxon>
        <taxon>Suessiales</taxon>
        <taxon>Symbiodiniaceae</taxon>
        <taxon>Durusdinium</taxon>
    </lineage>
</organism>
<evidence type="ECO:0000313" key="2">
    <source>
        <dbReference type="EMBL" id="CAK9038837.1"/>
    </source>
</evidence>
<sequence>MPSLPTLSWKPLAAIAAGAAALLAVMVVLLKEEEEDEPKQDDRKVVHEILNELVEVEELAKRAVDEMVKMQLDGKELSMDEAYKRVEKLDLYDPLEKRKMGVQEFEMMVTQSQHDPFVIEMMARLSGAGPAMDPARAKPDFDVAKILEVKGFSVDELQRQVDRFLKQPDAKDRDFKAATIALKALVHAQVEKKHGVSNEDIEAAAVVKQAELFSNPAFLEILKKQQQAMQLLLGVTMSAPSPPDIGGGLD</sequence>
<dbReference type="Proteomes" id="UP001642484">
    <property type="component" value="Unassembled WGS sequence"/>
</dbReference>
<keyword evidence="1" id="KW-0812">Transmembrane</keyword>
<protein>
    <submittedName>
        <fullName evidence="2">Uncharacterized protein</fullName>
    </submittedName>
</protein>
<feature type="transmembrane region" description="Helical" evidence="1">
    <location>
        <begin position="12"/>
        <end position="30"/>
    </location>
</feature>
<gene>
    <name evidence="2" type="ORF">CCMP2556_LOCUS21182</name>
</gene>
<evidence type="ECO:0000313" key="3">
    <source>
        <dbReference type="Proteomes" id="UP001642484"/>
    </source>
</evidence>
<proteinExistence type="predicted"/>
<dbReference type="EMBL" id="CAXAMN010012703">
    <property type="protein sequence ID" value="CAK9038837.1"/>
    <property type="molecule type" value="Genomic_DNA"/>
</dbReference>
<comment type="caution">
    <text evidence="2">The sequence shown here is derived from an EMBL/GenBank/DDBJ whole genome shotgun (WGS) entry which is preliminary data.</text>
</comment>